<evidence type="ECO:0000313" key="1">
    <source>
        <dbReference type="EMBL" id="VDN87758.1"/>
    </source>
</evidence>
<dbReference type="Proteomes" id="UP000278627">
    <property type="component" value="Unassembled WGS sequence"/>
</dbReference>
<name>A0A0N4TEH0_BRUPA</name>
<organism evidence="3">
    <name type="scientific">Brugia pahangi</name>
    <name type="common">Filarial nematode worm</name>
    <dbReference type="NCBI Taxonomy" id="6280"/>
    <lineage>
        <taxon>Eukaryota</taxon>
        <taxon>Metazoa</taxon>
        <taxon>Ecdysozoa</taxon>
        <taxon>Nematoda</taxon>
        <taxon>Chromadorea</taxon>
        <taxon>Rhabditida</taxon>
        <taxon>Spirurina</taxon>
        <taxon>Spiruromorpha</taxon>
        <taxon>Filarioidea</taxon>
        <taxon>Onchocercidae</taxon>
        <taxon>Brugia</taxon>
    </lineage>
</organism>
<sequence length="84" mass="9845">MSTKHLSFDEENLKPFPVCDIEYVSFKYIWATKVLMRQLNDNESVILHVSPKFATVHGQVAFQWSLQMRGTTFLNDKVCLFFID</sequence>
<gene>
    <name evidence="1" type="ORF">BPAG_LOCUS6572</name>
</gene>
<reference evidence="3" key="1">
    <citation type="submission" date="2017-02" db="UniProtKB">
        <authorList>
            <consortium name="WormBaseParasite"/>
        </authorList>
    </citation>
    <scope>IDENTIFICATION</scope>
</reference>
<dbReference type="AlphaFoldDB" id="A0A0N4TEH0"/>
<keyword evidence="2" id="KW-1185">Reference proteome</keyword>
<protein>
    <submittedName>
        <fullName evidence="1 3">Uncharacterized protein</fullName>
    </submittedName>
</protein>
<dbReference type="WBParaSite" id="BPAG_0000660801-mRNA-1">
    <property type="protein sequence ID" value="BPAG_0000660801-mRNA-1"/>
    <property type="gene ID" value="BPAG_0000660801"/>
</dbReference>
<proteinExistence type="predicted"/>
<evidence type="ECO:0000313" key="3">
    <source>
        <dbReference type="WBParaSite" id="BPAG_0000660801-mRNA-1"/>
    </source>
</evidence>
<accession>A0A0N4TEH0</accession>
<reference evidence="1 2" key="2">
    <citation type="submission" date="2018-11" db="EMBL/GenBank/DDBJ databases">
        <authorList>
            <consortium name="Pathogen Informatics"/>
        </authorList>
    </citation>
    <scope>NUCLEOTIDE SEQUENCE [LARGE SCALE GENOMIC DNA]</scope>
</reference>
<evidence type="ECO:0000313" key="2">
    <source>
        <dbReference type="Proteomes" id="UP000278627"/>
    </source>
</evidence>
<dbReference type="EMBL" id="UZAD01006170">
    <property type="protein sequence ID" value="VDN87758.1"/>
    <property type="molecule type" value="Genomic_DNA"/>
</dbReference>